<reference evidence="8 9" key="1">
    <citation type="submission" date="2019-09" db="EMBL/GenBank/DDBJ databases">
        <title>YIM 132548 draft genome.</title>
        <authorList>
            <person name="Jiang L."/>
        </authorList>
    </citation>
    <scope>NUCLEOTIDE SEQUENCE [LARGE SCALE GENOMIC DNA]</scope>
    <source>
        <strain evidence="8 9">YIM 132548</strain>
    </source>
</reference>
<dbReference type="PANTHER" id="PTHR30435">
    <property type="entry name" value="FLAGELLAR PROTEIN"/>
    <property type="match status" value="1"/>
</dbReference>
<keyword evidence="8" id="KW-0282">Flagellum</keyword>
<dbReference type="Proteomes" id="UP000441523">
    <property type="component" value="Unassembled WGS sequence"/>
</dbReference>
<keyword evidence="3 4" id="KW-0975">Bacterial flagellum</keyword>
<dbReference type="NCBIfam" id="TIGR03506">
    <property type="entry name" value="FlgEFG_subfam"/>
    <property type="match status" value="1"/>
</dbReference>
<dbReference type="AlphaFoldDB" id="A0A6N6MSH2"/>
<accession>A0A6N6MSH2</accession>
<protein>
    <recommendedName>
        <fullName evidence="4">Flagellar hook protein FlgE</fullName>
    </recommendedName>
</protein>
<dbReference type="InterPro" id="IPR053967">
    <property type="entry name" value="LlgE_F_G-like_D1"/>
</dbReference>
<dbReference type="PANTHER" id="PTHR30435:SF1">
    <property type="entry name" value="FLAGELLAR HOOK PROTEIN FLGE"/>
    <property type="match status" value="1"/>
</dbReference>
<feature type="domain" description="Flagellar basal-body/hook protein C-terminal" evidence="6">
    <location>
        <begin position="430"/>
        <end position="471"/>
    </location>
</feature>
<dbReference type="GO" id="GO:0071978">
    <property type="term" value="P:bacterial-type flagellum-dependent swarming motility"/>
    <property type="evidence" value="ECO:0007669"/>
    <property type="project" value="TreeGrafter"/>
</dbReference>
<evidence type="ECO:0000256" key="2">
    <source>
        <dbReference type="ARBA" id="ARBA00009677"/>
    </source>
</evidence>
<dbReference type="EMBL" id="VZZJ01000006">
    <property type="protein sequence ID" value="KAB1073868.1"/>
    <property type="molecule type" value="Genomic_DNA"/>
</dbReference>
<organism evidence="8 9">
    <name type="scientific">Methylobacterium planeticum</name>
    <dbReference type="NCBI Taxonomy" id="2615211"/>
    <lineage>
        <taxon>Bacteria</taxon>
        <taxon>Pseudomonadati</taxon>
        <taxon>Pseudomonadota</taxon>
        <taxon>Alphaproteobacteria</taxon>
        <taxon>Hyphomicrobiales</taxon>
        <taxon>Methylobacteriaceae</taxon>
        <taxon>Methylobacterium</taxon>
    </lineage>
</organism>
<dbReference type="GO" id="GO:0009425">
    <property type="term" value="C:bacterial-type flagellum basal body"/>
    <property type="evidence" value="ECO:0007669"/>
    <property type="project" value="UniProtKB-SubCell"/>
</dbReference>
<evidence type="ECO:0000313" key="9">
    <source>
        <dbReference type="Proteomes" id="UP000441523"/>
    </source>
</evidence>
<evidence type="ECO:0000259" key="6">
    <source>
        <dbReference type="Pfam" id="PF06429"/>
    </source>
</evidence>
<dbReference type="InterPro" id="IPR037925">
    <property type="entry name" value="FlgE/F/G-like"/>
</dbReference>
<sequence length="474" mass="48332">MDIFTALQTAVTGLKAQSYAIGNISGNIANSQTTGYKRIDTSFVDLIAEQTPKHEVAGTVMSQAQLTNSLQGPITSTSVPTNMAINGQGFFTVQQKTGDANGQPTFSGNNLYTRRGDFSLDKNGYLANGAGAYLLGDNLDPESGQVVSSGPIKITNSTLPAKQTTSIQYGANLPKVPVTTASQGGDATPYGVTASIVTDKAATPATPPITVAAADAEALLNKSIAGPALTVYTASGAPISLSTRWAKVQDADSTTTPPKDAVWNLYYASNASAAAKDSAWINAGAAFSFDASGKFVPPTNTAVATVGTDGSAAIKLSDVTVDGADVGDLTINIGANALTQYASPAGSVSTNTLTQNGYAAGTLNSVSVTADGKIVGSFSNGSTIPVATVGIARFMNPDGLKPESGGNYEQTLESGVPIAGLSGATLIGSNVESSNTDIAGEFSKMIVTQQAYSANTRVMSTAQQMMSDLLNVIR</sequence>
<dbReference type="RefSeq" id="WP_150962911.1">
    <property type="nucleotide sequence ID" value="NZ_VZZJ01000006.1"/>
</dbReference>
<dbReference type="InterPro" id="IPR010930">
    <property type="entry name" value="Flg_bb/hook_C_dom"/>
</dbReference>
<keyword evidence="8" id="KW-0969">Cilium</keyword>
<comment type="function">
    <text evidence="4">A flexible structure which links the flagellar filament to the drive apparatus in the basal body.</text>
</comment>
<evidence type="ECO:0000259" key="7">
    <source>
        <dbReference type="Pfam" id="PF22692"/>
    </source>
</evidence>
<gene>
    <name evidence="8" type="ORF">F6X51_09010</name>
</gene>
<dbReference type="GO" id="GO:0005829">
    <property type="term" value="C:cytosol"/>
    <property type="evidence" value="ECO:0007669"/>
    <property type="project" value="TreeGrafter"/>
</dbReference>
<dbReference type="InterPro" id="IPR001444">
    <property type="entry name" value="Flag_bb_rod_N"/>
</dbReference>
<dbReference type="GO" id="GO:0009424">
    <property type="term" value="C:bacterial-type flagellum hook"/>
    <property type="evidence" value="ECO:0007669"/>
    <property type="project" value="TreeGrafter"/>
</dbReference>
<dbReference type="SUPFAM" id="SSF117143">
    <property type="entry name" value="Flagellar hook protein flgE"/>
    <property type="match status" value="1"/>
</dbReference>
<keyword evidence="8" id="KW-0966">Cell projection</keyword>
<evidence type="ECO:0000256" key="4">
    <source>
        <dbReference type="RuleBase" id="RU362116"/>
    </source>
</evidence>
<evidence type="ECO:0000256" key="1">
    <source>
        <dbReference type="ARBA" id="ARBA00004117"/>
    </source>
</evidence>
<name>A0A6N6MSH2_9HYPH</name>
<evidence type="ECO:0000313" key="8">
    <source>
        <dbReference type="EMBL" id="KAB1073868.1"/>
    </source>
</evidence>
<dbReference type="Pfam" id="PF00460">
    <property type="entry name" value="Flg_bb_rod"/>
    <property type="match status" value="1"/>
</dbReference>
<proteinExistence type="inferred from homology"/>
<comment type="subcellular location">
    <subcellularLocation>
        <location evidence="1 4">Bacterial flagellum basal body</location>
    </subcellularLocation>
</comment>
<comment type="caution">
    <text evidence="8">The sequence shown here is derived from an EMBL/GenBank/DDBJ whole genome shotgun (WGS) entry which is preliminary data.</text>
</comment>
<dbReference type="Pfam" id="PF06429">
    <property type="entry name" value="Flg_bbr_C"/>
    <property type="match status" value="1"/>
</dbReference>
<feature type="domain" description="Flagellar hook protein FlgE/F/G-like D1" evidence="7">
    <location>
        <begin position="84"/>
        <end position="154"/>
    </location>
</feature>
<feature type="domain" description="Flagellar basal body rod protein N-terminal" evidence="5">
    <location>
        <begin position="7"/>
        <end position="37"/>
    </location>
</feature>
<keyword evidence="9" id="KW-1185">Reference proteome</keyword>
<comment type="similarity">
    <text evidence="2 4">Belongs to the flagella basal body rod proteins family.</text>
</comment>
<dbReference type="InterPro" id="IPR020013">
    <property type="entry name" value="Flagellar_FlgE/F/G"/>
</dbReference>
<evidence type="ECO:0000259" key="5">
    <source>
        <dbReference type="Pfam" id="PF00460"/>
    </source>
</evidence>
<dbReference type="Pfam" id="PF22692">
    <property type="entry name" value="LlgE_F_G_D1"/>
    <property type="match status" value="1"/>
</dbReference>
<evidence type="ECO:0000256" key="3">
    <source>
        <dbReference type="ARBA" id="ARBA00023143"/>
    </source>
</evidence>